<dbReference type="Proteomes" id="UP001431209">
    <property type="component" value="Unassembled WGS sequence"/>
</dbReference>
<evidence type="ECO:0000256" key="2">
    <source>
        <dbReference type="SAM" id="MobiDB-lite"/>
    </source>
</evidence>
<keyword evidence="4" id="KW-1185">Reference proteome</keyword>
<name>A0AAW2YQJ8_9EUKA</name>
<accession>A0AAW2YQJ8</accession>
<reference evidence="3 4" key="1">
    <citation type="submission" date="2024-03" db="EMBL/GenBank/DDBJ databases">
        <title>The Acrasis kona genome and developmental transcriptomes reveal deep origins of eukaryotic multicellular pathways.</title>
        <authorList>
            <person name="Sheikh S."/>
            <person name="Fu C.-J."/>
            <person name="Brown M.W."/>
            <person name="Baldauf S.L."/>
        </authorList>
    </citation>
    <scope>NUCLEOTIDE SEQUENCE [LARGE SCALE GENOMIC DNA]</scope>
    <source>
        <strain evidence="3 4">ATCC MYA-3509</strain>
    </source>
</reference>
<feature type="region of interest" description="Disordered" evidence="2">
    <location>
        <begin position="1"/>
        <end position="34"/>
    </location>
</feature>
<feature type="non-terminal residue" evidence="3">
    <location>
        <position position="333"/>
    </location>
</feature>
<dbReference type="EMBL" id="JAOPGA020000382">
    <property type="protein sequence ID" value="KAL0478402.1"/>
    <property type="molecule type" value="Genomic_DNA"/>
</dbReference>
<evidence type="ECO:0000313" key="3">
    <source>
        <dbReference type="EMBL" id="KAL0478402.1"/>
    </source>
</evidence>
<protein>
    <submittedName>
        <fullName evidence="3">Uncharacterized protein</fullName>
    </submittedName>
</protein>
<evidence type="ECO:0000313" key="4">
    <source>
        <dbReference type="Proteomes" id="UP001431209"/>
    </source>
</evidence>
<organism evidence="3 4">
    <name type="scientific">Acrasis kona</name>
    <dbReference type="NCBI Taxonomy" id="1008807"/>
    <lineage>
        <taxon>Eukaryota</taxon>
        <taxon>Discoba</taxon>
        <taxon>Heterolobosea</taxon>
        <taxon>Tetramitia</taxon>
        <taxon>Eutetramitia</taxon>
        <taxon>Acrasidae</taxon>
        <taxon>Acrasis</taxon>
    </lineage>
</organism>
<feature type="non-terminal residue" evidence="3">
    <location>
        <position position="1"/>
    </location>
</feature>
<proteinExistence type="predicted"/>
<feature type="coiled-coil region" evidence="1">
    <location>
        <begin position="94"/>
        <end position="128"/>
    </location>
</feature>
<sequence>KHERREEARERYHDELLGLHDKEAADGNKQEKDEKHLQEVELMQKANVAGADTLFAIMFSTDPEAKNIEIISDRISEFTINYRDKFNSLLDTFRSEMLNNLKMKTNELEELDSTLMQSQLQNNNISKQLLKSFEKKKKQVLNSVKEVSESEEEDLKLLDELSKSLHSLGQQLIEIELNQTEAFAEVIEEFITNYKDLDCQEIIRTFFGNCRQAEQSYHLEVQSKLLQDADNKDKLDLNESTAERIREFLEDKDQVLNILQRSTEAHLTHIQTQEEILTKNEETRMKSQLEKVKLDEHARNRSRISEIHSFVERVKEEINEVYNFYLAGEETNQ</sequence>
<gene>
    <name evidence="3" type="ORF">AKO1_008620</name>
</gene>
<keyword evidence="1" id="KW-0175">Coiled coil</keyword>
<evidence type="ECO:0000256" key="1">
    <source>
        <dbReference type="SAM" id="Coils"/>
    </source>
</evidence>
<dbReference type="AlphaFoldDB" id="A0AAW2YQJ8"/>
<comment type="caution">
    <text evidence="3">The sequence shown here is derived from an EMBL/GenBank/DDBJ whole genome shotgun (WGS) entry which is preliminary data.</text>
</comment>